<dbReference type="InterPro" id="IPR004365">
    <property type="entry name" value="NA-bd_OB_tRNA"/>
</dbReference>
<dbReference type="GO" id="GO:0006281">
    <property type="term" value="P:DNA repair"/>
    <property type="evidence" value="ECO:0007669"/>
    <property type="project" value="UniProtKB-UniRule"/>
</dbReference>
<dbReference type="Proteomes" id="UP000309133">
    <property type="component" value="Unassembled WGS sequence"/>
</dbReference>
<comment type="caution">
    <text evidence="16">The sequence shown here is derived from an EMBL/GenBank/DDBJ whole genome shotgun (WGS) entry which is preliminary data.</text>
</comment>
<evidence type="ECO:0000256" key="14">
    <source>
        <dbReference type="SAM" id="MobiDB-lite"/>
    </source>
</evidence>
<evidence type="ECO:0000256" key="4">
    <source>
        <dbReference type="ARBA" id="ARBA00017273"/>
    </source>
</evidence>
<evidence type="ECO:0000256" key="5">
    <source>
        <dbReference type="ARBA" id="ARBA00022490"/>
    </source>
</evidence>
<comment type="similarity">
    <text evidence="2 13">Belongs to the DNA polymerase type-C family. DnaE2 subfamily.</text>
</comment>
<dbReference type="Pfam" id="PF01336">
    <property type="entry name" value="tRNA_anti-codon"/>
    <property type="match status" value="1"/>
</dbReference>
<comment type="function">
    <text evidence="13">DNA polymerase involved in damage-induced mutagenesis and translesion synthesis (TLS). It is not the major replicative DNA polymerase.</text>
</comment>
<comment type="subcellular location">
    <subcellularLocation>
        <location evidence="1 13">Cytoplasm</location>
    </subcellularLocation>
</comment>
<dbReference type="GO" id="GO:0005737">
    <property type="term" value="C:cytoplasm"/>
    <property type="evidence" value="ECO:0007669"/>
    <property type="project" value="UniProtKB-SubCell"/>
</dbReference>
<dbReference type="InterPro" id="IPR010994">
    <property type="entry name" value="RuvA_2-like"/>
</dbReference>
<dbReference type="CDD" id="cd04485">
    <property type="entry name" value="DnaE_OBF"/>
    <property type="match status" value="1"/>
</dbReference>
<comment type="catalytic activity">
    <reaction evidence="12 13">
        <text>DNA(n) + a 2'-deoxyribonucleoside 5'-triphosphate = DNA(n+1) + diphosphate</text>
        <dbReference type="Rhea" id="RHEA:22508"/>
        <dbReference type="Rhea" id="RHEA-COMP:17339"/>
        <dbReference type="Rhea" id="RHEA-COMP:17340"/>
        <dbReference type="ChEBI" id="CHEBI:33019"/>
        <dbReference type="ChEBI" id="CHEBI:61560"/>
        <dbReference type="ChEBI" id="CHEBI:173112"/>
        <dbReference type="EC" id="2.7.7.7"/>
    </reaction>
</comment>
<evidence type="ECO:0000256" key="1">
    <source>
        <dbReference type="ARBA" id="ARBA00004496"/>
    </source>
</evidence>
<evidence type="ECO:0000313" key="17">
    <source>
        <dbReference type="Proteomes" id="UP000309133"/>
    </source>
</evidence>
<feature type="compositionally biased region" description="Pro residues" evidence="14">
    <location>
        <begin position="47"/>
        <end position="57"/>
    </location>
</feature>
<keyword evidence="17" id="KW-1185">Reference proteome</keyword>
<dbReference type="GO" id="GO:0008408">
    <property type="term" value="F:3'-5' exonuclease activity"/>
    <property type="evidence" value="ECO:0007669"/>
    <property type="project" value="InterPro"/>
</dbReference>
<evidence type="ECO:0000256" key="7">
    <source>
        <dbReference type="ARBA" id="ARBA00022695"/>
    </source>
</evidence>
<accession>A0A4S4FTD3</accession>
<dbReference type="EMBL" id="SSSM01000001">
    <property type="protein sequence ID" value="THG33591.1"/>
    <property type="molecule type" value="Genomic_DNA"/>
</dbReference>
<evidence type="ECO:0000256" key="10">
    <source>
        <dbReference type="ARBA" id="ARBA00022932"/>
    </source>
</evidence>
<dbReference type="Pfam" id="PF17657">
    <property type="entry name" value="DNA_pol3_finger"/>
    <property type="match status" value="1"/>
</dbReference>
<evidence type="ECO:0000256" key="9">
    <source>
        <dbReference type="ARBA" id="ARBA00022763"/>
    </source>
</evidence>
<dbReference type="OrthoDB" id="9803237at2"/>
<dbReference type="AlphaFoldDB" id="A0A4S4FTD3"/>
<dbReference type="Pfam" id="PF07733">
    <property type="entry name" value="DNA_pol3_alpha"/>
    <property type="match status" value="1"/>
</dbReference>
<dbReference type="NCBIfam" id="NF004225">
    <property type="entry name" value="PRK05672.1"/>
    <property type="match status" value="1"/>
</dbReference>
<dbReference type="NCBIfam" id="TIGR00594">
    <property type="entry name" value="polc"/>
    <property type="match status" value="1"/>
</dbReference>
<dbReference type="InterPro" id="IPR011708">
    <property type="entry name" value="DNA_pol3_alpha_NTPase_dom"/>
</dbReference>
<protein>
    <recommendedName>
        <fullName evidence="4 13">Error-prone DNA polymerase</fullName>
        <ecNumber evidence="3 13">2.7.7.7</ecNumber>
    </recommendedName>
</protein>
<keyword evidence="8 13" id="KW-0235">DNA replication</keyword>
<dbReference type="Gene3D" id="1.10.150.870">
    <property type="match status" value="1"/>
</dbReference>
<keyword evidence="7 13" id="KW-0548">Nucleotidyltransferase</keyword>
<dbReference type="SMART" id="SM00481">
    <property type="entry name" value="POLIIIAc"/>
    <property type="match status" value="1"/>
</dbReference>
<feature type="region of interest" description="Disordered" evidence="14">
    <location>
        <begin position="1"/>
        <end position="58"/>
    </location>
</feature>
<evidence type="ECO:0000313" key="16">
    <source>
        <dbReference type="EMBL" id="THG33591.1"/>
    </source>
</evidence>
<evidence type="ECO:0000256" key="8">
    <source>
        <dbReference type="ARBA" id="ARBA00022705"/>
    </source>
</evidence>
<evidence type="ECO:0000256" key="2">
    <source>
        <dbReference type="ARBA" id="ARBA00007391"/>
    </source>
</evidence>
<dbReference type="EC" id="2.7.7.7" evidence="3 13"/>
<keyword evidence="6 13" id="KW-0808">Transferase</keyword>
<sequence>MGFNNPPIPWSELERRLSDASRPTSRPLTSGDGGDSPAWSLKRAPYRPKPPSAPPLQGPIVPYAELRSHSNFSFLDGASSPEALLEEAARLRLSALALTDHNGLYGAVHLAEAAEKHEVATIFGAELGLGLTQPQNGIADPEGSHLVVLARKQQGYHRLACAITEAQLAPGAEKGSPQFDLNDLAEAADGGWFILTGCRKGLVRQALLPRGSSLPDEQAAGRALDRLTDLFGRDNVGVELFDRGEPLDSTLNDVLAALAAERGLPIVATGAVHYATPKQHRLGTALAAVRARRSLDDMDGWLPSAAGAHLRSGAEMAARFARYPGAVEATVDIAADLSFQLRSARPGLPKQEVPDGHTPMSWLRHLVWEAVPRLYPNAPQDTLDRISNELAVIEAKDFPGYFLIVRDIVHFAKGQGILCQGRGSAANSAVCYLLGITAVDSIFYGLPFERFLSSLRDEEPDIDVDFDSDRREEVIQYVYRKYGRRNAAQVANVVTYRPKNAVRDMAKALGHSTGQQDAWSRQIERWGAIVESDDHDIPAPVIDLAQQVLKFPRHLGIHSGGMVLTDRPVGEVCPIENARMDGRTVLQWDKDDCAWMGLVKFDLLGLGMLAAMQYSFDMADAHLGERWDLATLPREEQGVYDQLCRADTVGIFQVESRAQMGTLPRLQPRQFYDLVVEVALIRPGPIQGKAVHPFVRRRVGEEPITYLHPKLEPVLKRTLGVPIFQEQLMQIAMEVGNCSGEDADLLRRAMGSKRGLEKIESLKEKLFAGMKANDIDDATAEVIYRKIEAFADFGFAESHSISFALIVYASAWMRLHYPGIFLAALLRAQPMGFYSPQSLTADARRHGVETLRPDILRSGVWADLEPLPDHAAAPTGMDPCLVHDQPKVSERFDAQGPIEDHLHRRDGNFAVRLGLAEVGSIGEKLATRIVAERDENGDYISQADLRRRVGLNAAQLEALSAAGAFASLGLGQREALWGAGAAAQEDPDYLAGSSITVQPPLLPMLSPAEQVASDLWATGISPGEHPMVFFRSRMRDRGVLGSRDLRTAESGRRVEVAGVVIHRQRPATAAGVTFINLEDEGGMVNVICSVGVWQKYRRIAREAPAMIIRGKLERSKEGVVNILADRFEVLSIGTKSTSRDFR</sequence>
<dbReference type="PANTHER" id="PTHR32294:SF4">
    <property type="entry name" value="ERROR-PRONE DNA POLYMERASE"/>
    <property type="match status" value="1"/>
</dbReference>
<dbReference type="Pfam" id="PF02811">
    <property type="entry name" value="PHP"/>
    <property type="match status" value="1"/>
</dbReference>
<evidence type="ECO:0000256" key="13">
    <source>
        <dbReference type="HAMAP-Rule" id="MF_01902"/>
    </source>
</evidence>
<dbReference type="InterPro" id="IPR003141">
    <property type="entry name" value="Pol/His_phosphatase_N"/>
</dbReference>
<dbReference type="HAMAP" id="MF_01902">
    <property type="entry name" value="DNApol_error_prone"/>
    <property type="match status" value="1"/>
</dbReference>
<dbReference type="SUPFAM" id="SSF89550">
    <property type="entry name" value="PHP domain-like"/>
    <property type="match status" value="1"/>
</dbReference>
<dbReference type="InterPro" id="IPR004805">
    <property type="entry name" value="DnaE2/DnaE/PolC"/>
</dbReference>
<evidence type="ECO:0000256" key="3">
    <source>
        <dbReference type="ARBA" id="ARBA00012417"/>
    </source>
</evidence>
<dbReference type="InterPro" id="IPR004013">
    <property type="entry name" value="PHP_dom"/>
</dbReference>
<evidence type="ECO:0000256" key="12">
    <source>
        <dbReference type="ARBA" id="ARBA00049244"/>
    </source>
</evidence>
<keyword evidence="10 13" id="KW-0239">DNA-directed DNA polymerase</keyword>
<dbReference type="GO" id="GO:0003887">
    <property type="term" value="F:DNA-directed DNA polymerase activity"/>
    <property type="evidence" value="ECO:0007669"/>
    <property type="project" value="UniProtKB-UniRule"/>
</dbReference>
<dbReference type="InterPro" id="IPR040982">
    <property type="entry name" value="DNA_pol3_finger"/>
</dbReference>
<feature type="domain" description="Polymerase/histidinol phosphatase N-terminal" evidence="15">
    <location>
        <begin position="64"/>
        <end position="131"/>
    </location>
</feature>
<dbReference type="Gene3D" id="3.20.20.140">
    <property type="entry name" value="Metal-dependent hydrolases"/>
    <property type="match status" value="1"/>
</dbReference>
<dbReference type="GO" id="GO:0006260">
    <property type="term" value="P:DNA replication"/>
    <property type="evidence" value="ECO:0007669"/>
    <property type="project" value="UniProtKB-KW"/>
</dbReference>
<dbReference type="GO" id="GO:0003676">
    <property type="term" value="F:nucleic acid binding"/>
    <property type="evidence" value="ECO:0007669"/>
    <property type="project" value="InterPro"/>
</dbReference>
<dbReference type="RefSeq" id="WP_136426372.1">
    <property type="nucleotide sequence ID" value="NZ_SSSM01000001.1"/>
</dbReference>
<evidence type="ECO:0000256" key="6">
    <source>
        <dbReference type="ARBA" id="ARBA00022679"/>
    </source>
</evidence>
<dbReference type="PANTHER" id="PTHR32294">
    <property type="entry name" value="DNA POLYMERASE III SUBUNIT ALPHA"/>
    <property type="match status" value="1"/>
</dbReference>
<proteinExistence type="inferred from homology"/>
<gene>
    <name evidence="13" type="primary">dnaE2</name>
    <name evidence="16" type="ORF">E6C64_01960</name>
</gene>
<evidence type="ECO:0000256" key="11">
    <source>
        <dbReference type="ARBA" id="ARBA00023204"/>
    </source>
</evidence>
<dbReference type="Pfam" id="PF14579">
    <property type="entry name" value="HHH_6"/>
    <property type="match status" value="1"/>
</dbReference>
<organism evidence="16 17">
    <name type="scientific">Naasia lichenicola</name>
    <dbReference type="NCBI Taxonomy" id="2565933"/>
    <lineage>
        <taxon>Bacteria</taxon>
        <taxon>Bacillati</taxon>
        <taxon>Actinomycetota</taxon>
        <taxon>Actinomycetes</taxon>
        <taxon>Micrococcales</taxon>
        <taxon>Microbacteriaceae</taxon>
        <taxon>Naasia</taxon>
    </lineage>
</organism>
<reference evidence="16 17" key="1">
    <citation type="submission" date="2019-04" db="EMBL/GenBank/DDBJ databases">
        <authorList>
            <person name="Jiang L."/>
        </authorList>
    </citation>
    <scope>NUCLEOTIDE SEQUENCE [LARGE SCALE GENOMIC DNA]</scope>
    <source>
        <strain evidence="16 17">YIM 131853</strain>
    </source>
</reference>
<evidence type="ECO:0000259" key="15">
    <source>
        <dbReference type="SMART" id="SM00481"/>
    </source>
</evidence>
<keyword evidence="9 13" id="KW-0227">DNA damage</keyword>
<dbReference type="InterPro" id="IPR029460">
    <property type="entry name" value="DNAPol_HHH"/>
</dbReference>
<keyword evidence="5 13" id="KW-0963">Cytoplasm</keyword>
<name>A0A4S4FTD3_9MICO</name>
<keyword evidence="11 13" id="KW-0234">DNA repair</keyword>
<dbReference type="SUPFAM" id="SSF47781">
    <property type="entry name" value="RuvA domain 2-like"/>
    <property type="match status" value="1"/>
</dbReference>
<dbReference type="InterPro" id="IPR016195">
    <property type="entry name" value="Pol/histidinol_Pase-like"/>
</dbReference>
<dbReference type="InterPro" id="IPR023073">
    <property type="entry name" value="DnaE2"/>
</dbReference>